<name>A0A023F650_TRIIF</name>
<feature type="region of interest" description="Disordered" evidence="1">
    <location>
        <begin position="327"/>
        <end position="349"/>
    </location>
</feature>
<organism evidence="3">
    <name type="scientific">Triatoma infestans</name>
    <name type="common">Assassin bug</name>
    <dbReference type="NCBI Taxonomy" id="30076"/>
    <lineage>
        <taxon>Eukaryota</taxon>
        <taxon>Metazoa</taxon>
        <taxon>Ecdysozoa</taxon>
        <taxon>Arthropoda</taxon>
        <taxon>Hexapoda</taxon>
        <taxon>Insecta</taxon>
        <taxon>Pterygota</taxon>
        <taxon>Neoptera</taxon>
        <taxon>Paraneoptera</taxon>
        <taxon>Hemiptera</taxon>
        <taxon>Heteroptera</taxon>
        <taxon>Panheteroptera</taxon>
        <taxon>Cimicomorpha</taxon>
        <taxon>Reduviidae</taxon>
        <taxon>Triatominae</taxon>
        <taxon>Triatoma</taxon>
    </lineage>
</organism>
<feature type="non-terminal residue" evidence="3">
    <location>
        <position position="1"/>
    </location>
</feature>
<reference evidence="3" key="1">
    <citation type="journal article" date="2014" name="PLoS Negl. Trop. Dis.">
        <title>An updated insight into the Sialotranscriptome of Triatoma infestans: developmental stage and geographic variations.</title>
        <authorList>
            <person name="Schwarz A."/>
            <person name="Medrano-Mercado N."/>
            <person name="Schaub G.A."/>
            <person name="Struchiner C.J."/>
            <person name="Bargues M.D."/>
            <person name="Levy M.Z."/>
            <person name="Ribeiro J.M."/>
        </authorList>
    </citation>
    <scope>NUCLEOTIDE SEQUENCE</scope>
    <source>
        <strain evidence="3">Chile</strain>
        <tissue evidence="3">Salivary glands</tissue>
    </source>
</reference>
<sequence>TTVSNGSNQPDTSSKGEKPGGCSSFSGLFRELGETHVTGVRSSGAQRRQQAKRKAALLGREWIPQRQWKLKRKEQKPPKNPTSEATQDTLVGAAGEKWRSMTKAPSPKPRLSPKRVRPEVSTPSTDSVEASAQWCIGAKITEKEPSSSFRDAVKTHRMAIALTTYPNDHLTEEQAEKVQLDLVSRITGESRPQFRDCYLSRGVLMLTCENDLTRLWLERMVPQLKLWEGARLRTGLSSDILRTAKVSVWITGTLRNASPSVVLDMLNTQNEGLQTGDWRLVNKKIEQQGQTLVFDISDQTLERLKRSKFEAFLGLDTVKFRTVTKRTDGAHEEHGPLDWLESTSGRGAS</sequence>
<evidence type="ECO:0000313" key="3">
    <source>
        <dbReference type="EMBL" id="JAC16684.1"/>
    </source>
</evidence>
<dbReference type="InterPro" id="IPR031961">
    <property type="entry name" value="DUF4780"/>
</dbReference>
<dbReference type="EMBL" id="GBBI01002028">
    <property type="protein sequence ID" value="JAC16684.1"/>
    <property type="molecule type" value="mRNA"/>
</dbReference>
<protein>
    <recommendedName>
        <fullName evidence="2">DUF4780 domain-containing protein</fullName>
    </recommendedName>
</protein>
<feature type="non-terminal residue" evidence="3">
    <location>
        <position position="349"/>
    </location>
</feature>
<feature type="compositionally biased region" description="Polar residues" evidence="1">
    <location>
        <begin position="1"/>
        <end position="13"/>
    </location>
</feature>
<proteinExistence type="evidence at transcript level"/>
<evidence type="ECO:0000256" key="1">
    <source>
        <dbReference type="SAM" id="MobiDB-lite"/>
    </source>
</evidence>
<evidence type="ECO:0000259" key="2">
    <source>
        <dbReference type="Pfam" id="PF16012"/>
    </source>
</evidence>
<dbReference type="Pfam" id="PF16012">
    <property type="entry name" value="DUF4780"/>
    <property type="match status" value="1"/>
</dbReference>
<accession>A0A023F650</accession>
<feature type="domain" description="DUF4780" evidence="2">
    <location>
        <begin position="154"/>
        <end position="321"/>
    </location>
</feature>
<feature type="region of interest" description="Disordered" evidence="1">
    <location>
        <begin position="1"/>
        <end position="124"/>
    </location>
</feature>
<dbReference type="AlphaFoldDB" id="A0A023F650"/>
<feature type="compositionally biased region" description="Basic and acidic residues" evidence="1">
    <location>
        <begin position="327"/>
        <end position="336"/>
    </location>
</feature>